<evidence type="ECO:0000259" key="8">
    <source>
        <dbReference type="PROSITE" id="PS50011"/>
    </source>
</evidence>
<comment type="similarity">
    <text evidence="5">Belongs to the protein kinase superfamily. Ser/Thr protein kinase family. GCN2 subfamily.</text>
</comment>
<keyword evidence="10" id="KW-1185">Reference proteome</keyword>
<feature type="binding site" evidence="6">
    <location>
        <position position="812"/>
    </location>
    <ligand>
        <name>ATP</name>
        <dbReference type="ChEBI" id="CHEBI:30616"/>
    </ligand>
</feature>
<feature type="compositionally biased region" description="Polar residues" evidence="7">
    <location>
        <begin position="245"/>
        <end position="256"/>
    </location>
</feature>
<dbReference type="InterPro" id="IPR011009">
    <property type="entry name" value="Kinase-like_dom_sf"/>
</dbReference>
<organism evidence="9 10">
    <name type="scientific">Pichia sorbitophila (strain ATCC MYA-4447 / BCRC 22081 / CBS 7064 / NBRC 10061 / NRRL Y-12695)</name>
    <name type="common">Hybrid yeast</name>
    <dbReference type="NCBI Taxonomy" id="559304"/>
    <lineage>
        <taxon>Eukaryota</taxon>
        <taxon>Fungi</taxon>
        <taxon>Dikarya</taxon>
        <taxon>Ascomycota</taxon>
        <taxon>Saccharomycotina</taxon>
        <taxon>Pichiomycetes</taxon>
        <taxon>Debaryomycetaceae</taxon>
        <taxon>Millerozyma</taxon>
    </lineage>
</organism>
<proteinExistence type="inferred from homology"/>
<feature type="region of interest" description="Disordered" evidence="7">
    <location>
        <begin position="464"/>
        <end position="532"/>
    </location>
</feature>
<dbReference type="OMA" id="YLEIERY"/>
<evidence type="ECO:0000313" key="9">
    <source>
        <dbReference type="EMBL" id="CCE81464.1"/>
    </source>
</evidence>
<accession>G8YE65</accession>
<feature type="region of interest" description="Disordered" evidence="7">
    <location>
        <begin position="637"/>
        <end position="662"/>
    </location>
</feature>
<dbReference type="Pfam" id="PF00069">
    <property type="entry name" value="Pkinase"/>
    <property type="match status" value="1"/>
</dbReference>
<reference evidence="9 10" key="1">
    <citation type="journal article" date="2012" name="G3 (Bethesda)">
        <title>Pichia sorbitophila, an interspecies yeast hybrid reveals early steps of genome resolution following polyploidization.</title>
        <authorList>
            <person name="Leh Louis V."/>
            <person name="Despons L."/>
            <person name="Friedrich A."/>
            <person name="Martin T."/>
            <person name="Durrens P."/>
            <person name="Casaregola S."/>
            <person name="Neuveglise C."/>
            <person name="Fairhead C."/>
            <person name="Marck C."/>
            <person name="Cruz J.A."/>
            <person name="Straub M.L."/>
            <person name="Kugler V."/>
            <person name="Sacerdot C."/>
            <person name="Uzunov Z."/>
            <person name="Thierry A."/>
            <person name="Weiss S."/>
            <person name="Bleykasten C."/>
            <person name="De Montigny J."/>
            <person name="Jacques N."/>
            <person name="Jung P."/>
            <person name="Lemaire M."/>
            <person name="Mallet S."/>
            <person name="Morel G."/>
            <person name="Richard G.F."/>
            <person name="Sarkar A."/>
            <person name="Savel G."/>
            <person name="Schacherer J."/>
            <person name="Seret M.L."/>
            <person name="Talla E."/>
            <person name="Samson G."/>
            <person name="Jubin C."/>
            <person name="Poulain J."/>
            <person name="Vacherie B."/>
            <person name="Barbe V."/>
            <person name="Pelletier E."/>
            <person name="Sherman D.J."/>
            <person name="Westhof E."/>
            <person name="Weissenbach J."/>
            <person name="Baret P.V."/>
            <person name="Wincker P."/>
            <person name="Gaillardin C."/>
            <person name="Dujon B."/>
            <person name="Souciet J.L."/>
        </authorList>
    </citation>
    <scope>NUCLEOTIDE SEQUENCE [LARGE SCALE GENOMIC DNA]</scope>
    <source>
        <strain evidence="10">ATCC MYA-4447 / BCRC 22081 / CBS 7064 / NBRC 10061 / NRRL Y-12695</strain>
    </source>
</reference>
<sequence>MDFSLPPESADANTSPSNSASSQATNQTSVQGGSRSSGLHDGYGSQGTGKDFVTPKAAGSTSPLSTFAADRSSSNQLEYFTNHQFSRSFNSLMLDDIDHELNNAKPIRKTINKSPPFNLKQDLYLETDNIDSFLEDDDDNDKIDMDDSPPAIEDDPHPALPSLLSRHETEKITYSNDSYWAQRPAIKRSSKFLNLSLDSSKYGSQSNTTITQIKGANKSHVNDVVQRILSSSKKESPASKKLAQQELSSPTMTRTPLNKFKRPHQLVSQSPSPHSQSTIALKEKEVGENPHIVTTTSSPSTIRSKSSTSNQEILTRSLGIGMQSSPSSSPSYASKNSHLYSPSKLGLNGFKMFKNSDKTAIISPNRPPSQGSNFGYNSATQRLATLFDIDQQNTPDVMFSDKSSAQSFSPMSISSKTNNLPTVNNKFRKTINIKSPFTTRKTDSGFVNSKKEYQVLDNIDSRFDASPTHVKSKSLTTPHNLSRSGFHIYEDTPEDTKRTRSLHQIQPRRNFPDDDKENEHKTGTPKQQSSYKFVKPLQTAFKSTGLVKKNSITNANTSTNNRKAPPETPIKRHPVMMVENDVDTPTSANYYNVFKGSSLSNVITSYKDNDKDSSNISDTLDMSIEVARHQTSYYSHNDSTTSIIKETPSKKDHNPNNSSFPTELDVDMVLDDIVPETPTKSVKKSHSTPANFSPLLYHYDKTSTVKQNITDANMKYLDDKDEPSTPTTLQNPLSKSKLLASANKHYDSIQSSQITLCSDIPKQTKIDDHLIEKFGMKNIKFLGSGEFSTAYECSFQNQKFAIKKTKKPVIGKLERKAIMREVEALRVLSSVRDNEDVDLQEQEDGKDNLVYFIEAWEYDSYFYIMTEFCEGGSLYDFLEENKNYKIDEFRIWKILIEILNGLKFIHSKNYLHLDLKPANIFVTFEGSLKIGDFGLATKLPILEKDFDLEGDRNYIAPELINDKIYTPFADIFSVGLIILEIAANIILPDNGSPWRKLRSGDLSDAGKLSSDNISDFLQHQNFSSLTSYNTSNSSNSLDKAYLQSSNSRTQRNGQNINARRMIPRWAPDFLIACDSNNLDELVSKMLRPNPFDRPNAKSILEMHECVVIENRRKAGATIFEGEFGPSDDE</sequence>
<evidence type="ECO:0000256" key="3">
    <source>
        <dbReference type="ARBA" id="ARBA00022777"/>
    </source>
</evidence>
<protein>
    <submittedName>
        <fullName evidence="9">Piso0_002121 protein</fullName>
    </submittedName>
</protein>
<dbReference type="GO" id="GO:0005524">
    <property type="term" value="F:ATP binding"/>
    <property type="evidence" value="ECO:0007669"/>
    <property type="project" value="UniProtKB-UniRule"/>
</dbReference>
<dbReference type="InterPro" id="IPR008271">
    <property type="entry name" value="Ser/Thr_kinase_AS"/>
</dbReference>
<dbReference type="AlphaFoldDB" id="G8YE65"/>
<keyword evidence="4 6" id="KW-0067">ATP-binding</keyword>
<feature type="compositionally biased region" description="Polar residues" evidence="7">
    <location>
        <begin position="473"/>
        <end position="483"/>
    </location>
</feature>
<feature type="compositionally biased region" description="Polar residues" evidence="7">
    <location>
        <begin position="266"/>
        <end position="279"/>
    </location>
</feature>
<dbReference type="GO" id="GO:0030447">
    <property type="term" value="P:filamentous growth"/>
    <property type="evidence" value="ECO:0007669"/>
    <property type="project" value="UniProtKB-ARBA"/>
</dbReference>
<dbReference type="SMART" id="SM00220">
    <property type="entry name" value="S_TKc"/>
    <property type="match status" value="1"/>
</dbReference>
<dbReference type="PANTHER" id="PTHR11042">
    <property type="entry name" value="EUKARYOTIC TRANSLATION INITIATION FACTOR 2-ALPHA KINASE EIF2-ALPHA KINASE -RELATED"/>
    <property type="match status" value="1"/>
</dbReference>
<dbReference type="PROSITE" id="PS00107">
    <property type="entry name" value="PROTEIN_KINASE_ATP"/>
    <property type="match status" value="1"/>
</dbReference>
<dbReference type="PROSITE" id="PS00108">
    <property type="entry name" value="PROTEIN_KINASE_ST"/>
    <property type="match status" value="1"/>
</dbReference>
<name>G8YE65_PICSO</name>
<feature type="region of interest" description="Disordered" evidence="7">
    <location>
        <begin position="230"/>
        <end position="310"/>
    </location>
</feature>
<evidence type="ECO:0000256" key="5">
    <source>
        <dbReference type="ARBA" id="ARBA00037982"/>
    </source>
</evidence>
<dbReference type="GO" id="GO:0004713">
    <property type="term" value="F:protein tyrosine kinase activity"/>
    <property type="evidence" value="ECO:0007669"/>
    <property type="project" value="TreeGrafter"/>
</dbReference>
<evidence type="ECO:0000313" key="10">
    <source>
        <dbReference type="Proteomes" id="UP000005222"/>
    </source>
</evidence>
<dbReference type="Gene3D" id="3.30.200.20">
    <property type="entry name" value="Phosphorylase Kinase, domain 1"/>
    <property type="match status" value="1"/>
</dbReference>
<dbReference type="GO" id="GO:0110031">
    <property type="term" value="P:negative regulation of G2/MI transition of meiotic cell cycle"/>
    <property type="evidence" value="ECO:0007669"/>
    <property type="project" value="TreeGrafter"/>
</dbReference>
<dbReference type="InterPro" id="IPR000719">
    <property type="entry name" value="Prot_kinase_dom"/>
</dbReference>
<dbReference type="GO" id="GO:0005634">
    <property type="term" value="C:nucleus"/>
    <property type="evidence" value="ECO:0007669"/>
    <property type="project" value="TreeGrafter"/>
</dbReference>
<dbReference type="PANTHER" id="PTHR11042:SF196">
    <property type="entry name" value="MITOSIS INHIBITOR PROTEIN KINASE SWE1"/>
    <property type="match status" value="1"/>
</dbReference>
<dbReference type="PROSITE" id="PS50011">
    <property type="entry name" value="PROTEIN_KINASE_DOM"/>
    <property type="match status" value="1"/>
</dbReference>
<dbReference type="Gene3D" id="1.10.510.10">
    <property type="entry name" value="Transferase(Phosphotransferase) domain 1"/>
    <property type="match status" value="1"/>
</dbReference>
<evidence type="ECO:0000256" key="7">
    <source>
        <dbReference type="SAM" id="MobiDB-lite"/>
    </source>
</evidence>
<keyword evidence="3" id="KW-0418">Kinase</keyword>
<dbReference type="HOGENOM" id="CLU_009087_0_0_1"/>
<evidence type="ECO:0000256" key="4">
    <source>
        <dbReference type="ARBA" id="ARBA00022840"/>
    </source>
</evidence>
<feature type="region of interest" description="Disordered" evidence="7">
    <location>
        <begin position="133"/>
        <end position="160"/>
    </location>
</feature>
<gene>
    <name evidence="9" type="primary">Piso0_002121</name>
    <name evidence="9" type="ORF">GNLVRS01_PISO0I03330g</name>
</gene>
<feature type="compositionally biased region" description="Polar residues" evidence="7">
    <location>
        <begin position="11"/>
        <end position="37"/>
    </location>
</feature>
<dbReference type="InParanoid" id="G8YE65"/>
<feature type="region of interest" description="Disordered" evidence="7">
    <location>
        <begin position="1"/>
        <end position="69"/>
    </location>
</feature>
<feature type="compositionally biased region" description="Polar residues" evidence="7">
    <location>
        <begin position="59"/>
        <end position="69"/>
    </location>
</feature>
<evidence type="ECO:0000256" key="1">
    <source>
        <dbReference type="ARBA" id="ARBA00022679"/>
    </source>
</evidence>
<dbReference type="EMBL" id="FO082051">
    <property type="protein sequence ID" value="CCE81464.1"/>
    <property type="molecule type" value="Genomic_DNA"/>
</dbReference>
<feature type="compositionally biased region" description="Basic and acidic residues" evidence="7">
    <location>
        <begin position="510"/>
        <end position="522"/>
    </location>
</feature>
<evidence type="ECO:0000256" key="2">
    <source>
        <dbReference type="ARBA" id="ARBA00022741"/>
    </source>
</evidence>
<keyword evidence="1" id="KW-0808">Transferase</keyword>
<feature type="domain" description="Protein kinase" evidence="8">
    <location>
        <begin position="776"/>
        <end position="1106"/>
    </location>
</feature>
<dbReference type="SUPFAM" id="SSF56112">
    <property type="entry name" value="Protein kinase-like (PK-like)"/>
    <property type="match status" value="1"/>
</dbReference>
<evidence type="ECO:0000256" key="6">
    <source>
        <dbReference type="PROSITE-ProRule" id="PRU10141"/>
    </source>
</evidence>
<feature type="compositionally biased region" description="Low complexity" evidence="7">
    <location>
        <begin position="294"/>
        <end position="309"/>
    </location>
</feature>
<feature type="compositionally biased region" description="Basic and acidic residues" evidence="7">
    <location>
        <begin position="488"/>
        <end position="498"/>
    </location>
</feature>
<dbReference type="FunCoup" id="G8YE65">
    <property type="interactions" value="579"/>
</dbReference>
<dbReference type="eggNOG" id="KOG0601">
    <property type="taxonomic scope" value="Eukaryota"/>
</dbReference>
<feature type="compositionally biased region" description="Acidic residues" evidence="7">
    <location>
        <begin position="133"/>
        <end position="147"/>
    </location>
</feature>
<dbReference type="InterPro" id="IPR017441">
    <property type="entry name" value="Protein_kinase_ATP_BS"/>
</dbReference>
<dbReference type="GO" id="GO:0005737">
    <property type="term" value="C:cytoplasm"/>
    <property type="evidence" value="ECO:0007669"/>
    <property type="project" value="TreeGrafter"/>
</dbReference>
<dbReference type="OrthoDB" id="5337378at2759"/>
<dbReference type="Proteomes" id="UP000005222">
    <property type="component" value="Chromosome I"/>
</dbReference>
<dbReference type="InterPro" id="IPR050339">
    <property type="entry name" value="CC_SR_Kinase"/>
</dbReference>
<dbReference type="STRING" id="559304.G8YE65"/>
<keyword evidence="2 6" id="KW-0547">Nucleotide-binding</keyword>